<dbReference type="RefSeq" id="WP_378117903.1">
    <property type="nucleotide sequence ID" value="NZ_JBHRTF010000003.1"/>
</dbReference>
<reference evidence="3" key="1">
    <citation type="journal article" date="2019" name="Int. J. Syst. Evol. Microbiol.">
        <title>The Global Catalogue of Microorganisms (GCM) 10K type strain sequencing project: providing services to taxonomists for standard genome sequencing and annotation.</title>
        <authorList>
            <consortium name="The Broad Institute Genomics Platform"/>
            <consortium name="The Broad Institute Genome Sequencing Center for Infectious Disease"/>
            <person name="Wu L."/>
            <person name="Ma J."/>
        </authorList>
    </citation>
    <scope>NUCLEOTIDE SEQUENCE [LARGE SCALE GENOMIC DNA]</scope>
    <source>
        <strain evidence="3">KCTC 52237</strain>
    </source>
</reference>
<gene>
    <name evidence="2" type="ORF">ACFODX_08175</name>
</gene>
<keyword evidence="1" id="KW-1133">Transmembrane helix</keyword>
<feature type="transmembrane region" description="Helical" evidence="1">
    <location>
        <begin position="461"/>
        <end position="482"/>
    </location>
</feature>
<comment type="caution">
    <text evidence="2">The sequence shown here is derived from an EMBL/GenBank/DDBJ whole genome shotgun (WGS) entry which is preliminary data.</text>
</comment>
<evidence type="ECO:0000256" key="1">
    <source>
        <dbReference type="SAM" id="Phobius"/>
    </source>
</evidence>
<evidence type="ECO:0000313" key="2">
    <source>
        <dbReference type="EMBL" id="MFC3115529.1"/>
    </source>
</evidence>
<sequence>MMRNKRSNFCVISLQTCEEVRMNGVKKYWLSIGFALGFISPAYADVVPVYEIKQTASTYLQTTLTHDIYRYSSNSQLTDLLVVDQQGNKLPYRISTPSAETSVQHEQIPVRFFPVPVGAAPETLLIFSSASIRLDDNEISVSAEKGMGSAAENPAAPTDFYLVDLSDLKTRADQLSLLWPVNEAHQYLEVEVSGTNDMSNWAPITKTTLVQLQKNGEFLTRNKIPLNLGEMQYAYLRLKFIRGAENLILTQVQVENSQALTKALQRDTWELDGSLVKSTESALRAQRHTPQQPVAAWEFERDDIAPVSKASITLGDIQYGDIIHIFSRANSKKPWNLVHQGIWFNVQVGNEWQQSNAIALHNNTHTQWRVELHETLGAKTTPKLVFERDAQTLEFIANNAAPYSIAIDNKTTTDHLTLSSQIFSQLTAGKDIQWQQTTLEPLNPSLSSFSRHQFHVSWKTVLFWLVLIGAVSALIWVAVRLVGQMKNQQTK</sequence>
<evidence type="ECO:0000313" key="3">
    <source>
        <dbReference type="Proteomes" id="UP001595555"/>
    </source>
</evidence>
<accession>A0ABV7FD33</accession>
<keyword evidence="3" id="KW-1185">Reference proteome</keyword>
<dbReference type="EMBL" id="JBHRTF010000003">
    <property type="protein sequence ID" value="MFC3115529.1"/>
    <property type="molecule type" value="Genomic_DNA"/>
</dbReference>
<dbReference type="Proteomes" id="UP001595555">
    <property type="component" value="Unassembled WGS sequence"/>
</dbReference>
<keyword evidence="1" id="KW-0812">Transmembrane</keyword>
<keyword evidence="1" id="KW-0472">Membrane</keyword>
<dbReference type="Pfam" id="PF13163">
    <property type="entry name" value="DUF3999"/>
    <property type="match status" value="1"/>
</dbReference>
<name>A0ABV7FD33_9GAMM</name>
<organism evidence="2 3">
    <name type="scientific">Cellvibrio fontiphilus</name>
    <dbReference type="NCBI Taxonomy" id="1815559"/>
    <lineage>
        <taxon>Bacteria</taxon>
        <taxon>Pseudomonadati</taxon>
        <taxon>Pseudomonadota</taxon>
        <taxon>Gammaproteobacteria</taxon>
        <taxon>Cellvibrionales</taxon>
        <taxon>Cellvibrionaceae</taxon>
        <taxon>Cellvibrio</taxon>
    </lineage>
</organism>
<dbReference type="InterPro" id="IPR025060">
    <property type="entry name" value="DUF3999"/>
</dbReference>
<proteinExistence type="predicted"/>
<protein>
    <submittedName>
        <fullName evidence="2">DUF3999 family protein</fullName>
    </submittedName>
</protein>